<dbReference type="Proteomes" id="UP000026915">
    <property type="component" value="Chromosome 8"/>
</dbReference>
<keyword evidence="2" id="KW-1185">Reference proteome</keyword>
<evidence type="ECO:0000313" key="2">
    <source>
        <dbReference type="Proteomes" id="UP000026915"/>
    </source>
</evidence>
<gene>
    <name evidence="1" type="ORF">TCM_034871</name>
</gene>
<evidence type="ECO:0000313" key="1">
    <source>
        <dbReference type="EMBL" id="EOY15959.1"/>
    </source>
</evidence>
<accession>A0A061FN53</accession>
<dbReference type="HOGENOM" id="CLU_1889542_0_0_1"/>
<dbReference type="AlphaFoldDB" id="A0A061FN53"/>
<organism evidence="1 2">
    <name type="scientific">Theobroma cacao</name>
    <name type="common">Cacao</name>
    <name type="synonym">Cocoa</name>
    <dbReference type="NCBI Taxonomy" id="3641"/>
    <lineage>
        <taxon>Eukaryota</taxon>
        <taxon>Viridiplantae</taxon>
        <taxon>Streptophyta</taxon>
        <taxon>Embryophyta</taxon>
        <taxon>Tracheophyta</taxon>
        <taxon>Spermatophyta</taxon>
        <taxon>Magnoliopsida</taxon>
        <taxon>eudicotyledons</taxon>
        <taxon>Gunneridae</taxon>
        <taxon>Pentapetalae</taxon>
        <taxon>rosids</taxon>
        <taxon>malvids</taxon>
        <taxon>Malvales</taxon>
        <taxon>Malvaceae</taxon>
        <taxon>Byttnerioideae</taxon>
        <taxon>Theobroma</taxon>
    </lineage>
</organism>
<name>A0A061FN53_THECC</name>
<sequence>MGPGLRLLTSRPIIPSSLKPSQAQRRPVQQKLANPIQNSAFSSLKRRRFGVVPSWLKRRRLVLFSPHLLSLAAGLSPFYLPNRRPASLISFLCQLPPKPDLPLLAFSCSWSALPCAGSFLSPYLTSLGLVSPLRR</sequence>
<dbReference type="InParanoid" id="A0A061FN53"/>
<dbReference type="EMBL" id="CM001886">
    <property type="protein sequence ID" value="EOY15959.1"/>
    <property type="molecule type" value="Genomic_DNA"/>
</dbReference>
<proteinExistence type="predicted"/>
<reference evidence="1 2" key="1">
    <citation type="journal article" date="2013" name="Genome Biol.">
        <title>The genome sequence of the most widely cultivated cacao type and its use to identify candidate genes regulating pod color.</title>
        <authorList>
            <person name="Motamayor J.C."/>
            <person name="Mockaitis K."/>
            <person name="Schmutz J."/>
            <person name="Haiminen N."/>
            <person name="Iii D.L."/>
            <person name="Cornejo O."/>
            <person name="Findley S.D."/>
            <person name="Zheng P."/>
            <person name="Utro F."/>
            <person name="Royaert S."/>
            <person name="Saski C."/>
            <person name="Jenkins J."/>
            <person name="Podicheti R."/>
            <person name="Zhao M."/>
            <person name="Scheffler B.E."/>
            <person name="Stack J.C."/>
            <person name="Feltus F.A."/>
            <person name="Mustiga G.M."/>
            <person name="Amores F."/>
            <person name="Phillips W."/>
            <person name="Marelli J.P."/>
            <person name="May G.D."/>
            <person name="Shapiro H."/>
            <person name="Ma J."/>
            <person name="Bustamante C.D."/>
            <person name="Schnell R.J."/>
            <person name="Main D."/>
            <person name="Gilbert D."/>
            <person name="Parida L."/>
            <person name="Kuhn D.N."/>
        </authorList>
    </citation>
    <scope>NUCLEOTIDE SEQUENCE [LARGE SCALE GENOMIC DNA]</scope>
    <source>
        <strain evidence="2">cv. Matina 1-6</strain>
    </source>
</reference>
<protein>
    <submittedName>
        <fullName evidence="1">Uncharacterized protein</fullName>
    </submittedName>
</protein>
<dbReference type="Gramene" id="EOY15959">
    <property type="protein sequence ID" value="EOY15959"/>
    <property type="gene ID" value="TCM_034871"/>
</dbReference>